<comment type="caution">
    <text evidence="1">The sequence shown here is derived from an EMBL/GenBank/DDBJ whole genome shotgun (WGS) entry which is preliminary data.</text>
</comment>
<name>A0ACC2J8U8_9PEZI</name>
<evidence type="ECO:0000313" key="2">
    <source>
        <dbReference type="Proteomes" id="UP001153334"/>
    </source>
</evidence>
<reference evidence="1" key="1">
    <citation type="submission" date="2022-11" db="EMBL/GenBank/DDBJ databases">
        <title>Genome Sequence of Nemania bipapillata.</title>
        <authorList>
            <person name="Buettner E."/>
        </authorList>
    </citation>
    <scope>NUCLEOTIDE SEQUENCE</scope>
    <source>
        <strain evidence="1">CP14</strain>
    </source>
</reference>
<evidence type="ECO:0000313" key="1">
    <source>
        <dbReference type="EMBL" id="KAJ8123598.1"/>
    </source>
</evidence>
<keyword evidence="2" id="KW-1185">Reference proteome</keyword>
<accession>A0ACC2J8U8</accession>
<protein>
    <submittedName>
        <fullName evidence="1">Uncharacterized protein</fullName>
    </submittedName>
</protein>
<organism evidence="1 2">
    <name type="scientific">Nemania bipapillata</name>
    <dbReference type="NCBI Taxonomy" id="110536"/>
    <lineage>
        <taxon>Eukaryota</taxon>
        <taxon>Fungi</taxon>
        <taxon>Dikarya</taxon>
        <taxon>Ascomycota</taxon>
        <taxon>Pezizomycotina</taxon>
        <taxon>Sordariomycetes</taxon>
        <taxon>Xylariomycetidae</taxon>
        <taxon>Xylariales</taxon>
        <taxon>Xylariaceae</taxon>
        <taxon>Nemania</taxon>
    </lineage>
</organism>
<sequence length="165" mass="18180">MGMIVSQHGSLYAQEFGWGPNFEASTARIVADFLENFDTSLERVFVAESIKTGTFLGSIACLKHREQADTALLRLFAVDPSARGMGLGAKLIDACLSFARERGYAKIILWTFSVLEGARRLYKRVGFQLVITGEEKEYWGTRLVSECWELTLSGVAGETGQALST</sequence>
<dbReference type="Proteomes" id="UP001153334">
    <property type="component" value="Unassembled WGS sequence"/>
</dbReference>
<proteinExistence type="predicted"/>
<dbReference type="EMBL" id="JAPESX010000062">
    <property type="protein sequence ID" value="KAJ8123598.1"/>
    <property type="molecule type" value="Genomic_DNA"/>
</dbReference>
<gene>
    <name evidence="1" type="ORF">ONZ43_g490</name>
</gene>